<keyword evidence="7" id="KW-1185">Reference proteome</keyword>
<sequence>MDQRNFRIGQISDLHLDFGEKENVSVEKFQVTLRDAEKFDLDFLVLSGDITEHSYRREYEIFFEVMKTYSHPWCVMAGNHDCSEDLVRYSSIPLKLQNGEYFDQREVKGVPFFFLDTSLGSVSKQQLVWLKEEAKQKTGEIFLFMHHPPCLCGHLFMDSLYPLKNWEEVKKEILEIPNLHAVFAGHYHSEMTLDLGKGKMLYLTPSTQMQLNPEVSSFDILSTVPGWRYIEYKEGKIRTEVRYL</sequence>
<proteinExistence type="inferred from homology"/>
<dbReference type="InterPro" id="IPR004843">
    <property type="entry name" value="Calcineurin-like_PHP"/>
</dbReference>
<dbReference type="PANTHER" id="PTHR42988">
    <property type="entry name" value="PHOSPHOHYDROLASE"/>
    <property type="match status" value="1"/>
</dbReference>
<dbReference type="InterPro" id="IPR050884">
    <property type="entry name" value="CNP_phosphodiesterase-III"/>
</dbReference>
<keyword evidence="3" id="KW-0408">Iron</keyword>
<feature type="domain" description="Calcineurin-like phosphoesterase" evidence="5">
    <location>
        <begin position="6"/>
        <end position="189"/>
    </location>
</feature>
<dbReference type="Proteomes" id="UP000184275">
    <property type="component" value="Unassembled WGS sequence"/>
</dbReference>
<comment type="similarity">
    <text evidence="4">Belongs to the cyclic nucleotide phosphodiesterase class-III family.</text>
</comment>
<dbReference type="PANTHER" id="PTHR42988:SF2">
    <property type="entry name" value="CYCLIC NUCLEOTIDE PHOSPHODIESTERASE CBUA0032-RELATED"/>
    <property type="match status" value="1"/>
</dbReference>
<protein>
    <submittedName>
        <fullName evidence="6">Icc protein</fullName>
    </submittedName>
</protein>
<evidence type="ECO:0000256" key="4">
    <source>
        <dbReference type="ARBA" id="ARBA00025742"/>
    </source>
</evidence>
<dbReference type="GO" id="GO:0046872">
    <property type="term" value="F:metal ion binding"/>
    <property type="evidence" value="ECO:0007669"/>
    <property type="project" value="UniProtKB-KW"/>
</dbReference>
<evidence type="ECO:0000313" key="7">
    <source>
        <dbReference type="Proteomes" id="UP000184275"/>
    </source>
</evidence>
<dbReference type="AlphaFoldDB" id="A0A1M6VCW0"/>
<accession>A0A1M6VCW0</accession>
<organism evidence="6 7">
    <name type="scientific">Fibrobacter intestinalis</name>
    <dbReference type="NCBI Taxonomy" id="28122"/>
    <lineage>
        <taxon>Bacteria</taxon>
        <taxon>Pseudomonadati</taxon>
        <taxon>Fibrobacterota</taxon>
        <taxon>Fibrobacteria</taxon>
        <taxon>Fibrobacterales</taxon>
        <taxon>Fibrobacteraceae</taxon>
        <taxon>Fibrobacter</taxon>
    </lineage>
</organism>
<name>A0A1M6VCW0_9BACT</name>
<gene>
    <name evidence="6" type="ORF">SAMN05720469_1188</name>
</gene>
<keyword evidence="1" id="KW-0479">Metal-binding</keyword>
<reference evidence="7" key="1">
    <citation type="submission" date="2016-11" db="EMBL/GenBank/DDBJ databases">
        <authorList>
            <person name="Varghese N."/>
            <person name="Submissions S."/>
        </authorList>
    </citation>
    <scope>NUCLEOTIDE SEQUENCE [LARGE SCALE GENOMIC DNA]</scope>
    <source>
        <strain evidence="7">UWOS</strain>
    </source>
</reference>
<dbReference type="GO" id="GO:0016787">
    <property type="term" value="F:hydrolase activity"/>
    <property type="evidence" value="ECO:0007669"/>
    <property type="project" value="UniProtKB-KW"/>
</dbReference>
<evidence type="ECO:0000256" key="2">
    <source>
        <dbReference type="ARBA" id="ARBA00022801"/>
    </source>
</evidence>
<evidence type="ECO:0000259" key="5">
    <source>
        <dbReference type="Pfam" id="PF00149"/>
    </source>
</evidence>
<evidence type="ECO:0000313" key="6">
    <source>
        <dbReference type="EMBL" id="SHK79221.1"/>
    </source>
</evidence>
<keyword evidence="2" id="KW-0378">Hydrolase</keyword>
<evidence type="ECO:0000256" key="3">
    <source>
        <dbReference type="ARBA" id="ARBA00023004"/>
    </source>
</evidence>
<evidence type="ECO:0000256" key="1">
    <source>
        <dbReference type="ARBA" id="ARBA00022723"/>
    </source>
</evidence>
<dbReference type="Gene3D" id="3.60.21.10">
    <property type="match status" value="1"/>
</dbReference>
<dbReference type="Pfam" id="PF00149">
    <property type="entry name" value="Metallophos"/>
    <property type="match status" value="1"/>
</dbReference>
<dbReference type="InterPro" id="IPR029052">
    <property type="entry name" value="Metallo-depent_PP-like"/>
</dbReference>
<dbReference type="EMBL" id="FRAW01000018">
    <property type="protein sequence ID" value="SHK79221.1"/>
    <property type="molecule type" value="Genomic_DNA"/>
</dbReference>
<dbReference type="SUPFAM" id="SSF56300">
    <property type="entry name" value="Metallo-dependent phosphatases"/>
    <property type="match status" value="1"/>
</dbReference>
<dbReference type="RefSeq" id="WP_073304696.1">
    <property type="nucleotide sequence ID" value="NZ_FRAW01000018.1"/>
</dbReference>